<keyword evidence="1" id="KW-0472">Membrane</keyword>
<dbReference type="AlphaFoldDB" id="A0A839ZBL7"/>
<evidence type="ECO:0000313" key="2">
    <source>
        <dbReference type="EMBL" id="MBB3772139.1"/>
    </source>
</evidence>
<reference evidence="2 3" key="1">
    <citation type="submission" date="2020-08" db="EMBL/GenBank/DDBJ databases">
        <title>Genomic Encyclopedia of Type Strains, Phase IV (KMG-IV): sequencing the most valuable type-strain genomes for metagenomic binning, comparative biology and taxonomic classification.</title>
        <authorList>
            <person name="Goeker M."/>
        </authorList>
    </citation>
    <scope>NUCLEOTIDE SEQUENCE [LARGE SCALE GENOMIC DNA]</scope>
    <source>
        <strain evidence="2 3">DSM 5895</strain>
    </source>
</reference>
<evidence type="ECO:0000313" key="3">
    <source>
        <dbReference type="Proteomes" id="UP000533469"/>
    </source>
</evidence>
<keyword evidence="1" id="KW-1133">Transmembrane helix</keyword>
<evidence type="ECO:0000256" key="1">
    <source>
        <dbReference type="SAM" id="Phobius"/>
    </source>
</evidence>
<sequence>MTRFVKNRKDVASGLLLIGLAAFFAWQAMDLPMGRAIR</sequence>
<organism evidence="2 3">
    <name type="scientific">Ancylobacter tetraedralis</name>
    <dbReference type="NCBI Taxonomy" id="217068"/>
    <lineage>
        <taxon>Bacteria</taxon>
        <taxon>Pseudomonadati</taxon>
        <taxon>Pseudomonadota</taxon>
        <taxon>Alphaproteobacteria</taxon>
        <taxon>Hyphomicrobiales</taxon>
        <taxon>Xanthobacteraceae</taxon>
        <taxon>Ancylobacter</taxon>
    </lineage>
</organism>
<feature type="non-terminal residue" evidence="2">
    <location>
        <position position="38"/>
    </location>
</feature>
<gene>
    <name evidence="2" type="ORF">FHS55_002748</name>
</gene>
<protein>
    <submittedName>
        <fullName evidence="2">Uncharacterized protein</fullName>
    </submittedName>
</protein>
<proteinExistence type="predicted"/>
<comment type="caution">
    <text evidence="2">The sequence shown here is derived from an EMBL/GenBank/DDBJ whole genome shotgun (WGS) entry which is preliminary data.</text>
</comment>
<keyword evidence="3" id="KW-1185">Reference proteome</keyword>
<feature type="transmembrane region" description="Helical" evidence="1">
    <location>
        <begin position="12"/>
        <end position="29"/>
    </location>
</feature>
<dbReference type="EMBL" id="JACICD010000004">
    <property type="protein sequence ID" value="MBB3772139.1"/>
    <property type="molecule type" value="Genomic_DNA"/>
</dbReference>
<name>A0A839ZBL7_9HYPH</name>
<dbReference type="Proteomes" id="UP000533469">
    <property type="component" value="Unassembled WGS sequence"/>
</dbReference>
<accession>A0A839ZBL7</accession>
<keyword evidence="1" id="KW-0812">Transmembrane</keyword>